<dbReference type="InterPro" id="IPR025402">
    <property type="entry name" value="DMP19_C"/>
</dbReference>
<sequence length="146" mass="15683">MTDPQTRILDLVVLLAEKEGAGGRLSPAERVVADIGWIDAMVAPNGFDGWLAYTSCEQMTRTLHALGLTGDDRLLALVREALDVAGIDPAAMSDEERDDRLGDLPDDAHELLSPLDDRYYGVVGDTMARCLAFAEANGIPVPSGEE</sequence>
<protein>
    <submittedName>
        <fullName evidence="2">DUF4375 domain-containing protein</fullName>
    </submittedName>
</protein>
<dbReference type="Pfam" id="PF14300">
    <property type="entry name" value="DMP19"/>
    <property type="match status" value="1"/>
</dbReference>
<evidence type="ECO:0000313" key="3">
    <source>
        <dbReference type="Proteomes" id="UP000265768"/>
    </source>
</evidence>
<gene>
    <name evidence="2" type="ORF">D5H75_37050</name>
</gene>
<comment type="caution">
    <text evidence="2">The sequence shown here is derived from an EMBL/GenBank/DDBJ whole genome shotgun (WGS) entry which is preliminary data.</text>
</comment>
<feature type="domain" description="DNA mimic protein DMP19 C-terminal" evidence="1">
    <location>
        <begin position="24"/>
        <end position="137"/>
    </location>
</feature>
<name>A0A3A4A911_9ACTN</name>
<proteinExistence type="predicted"/>
<dbReference type="EMBL" id="QZEY01000024">
    <property type="protein sequence ID" value="RJL21742.1"/>
    <property type="molecule type" value="Genomic_DNA"/>
</dbReference>
<accession>A0A3A4A911</accession>
<dbReference type="RefSeq" id="WP_119931275.1">
    <property type="nucleotide sequence ID" value="NZ_QZEY01000024.1"/>
</dbReference>
<dbReference type="Proteomes" id="UP000265768">
    <property type="component" value="Unassembled WGS sequence"/>
</dbReference>
<dbReference type="Gene3D" id="1.20.1420.60">
    <property type="match status" value="1"/>
</dbReference>
<keyword evidence="3" id="KW-1185">Reference proteome</keyword>
<evidence type="ECO:0000313" key="2">
    <source>
        <dbReference type="EMBL" id="RJL21742.1"/>
    </source>
</evidence>
<organism evidence="2 3">
    <name type="scientific">Bailinhaonella thermotolerans</name>
    <dbReference type="NCBI Taxonomy" id="1070861"/>
    <lineage>
        <taxon>Bacteria</taxon>
        <taxon>Bacillati</taxon>
        <taxon>Actinomycetota</taxon>
        <taxon>Actinomycetes</taxon>
        <taxon>Streptosporangiales</taxon>
        <taxon>Streptosporangiaceae</taxon>
        <taxon>Bailinhaonella</taxon>
    </lineage>
</organism>
<dbReference type="AlphaFoldDB" id="A0A3A4A911"/>
<evidence type="ECO:0000259" key="1">
    <source>
        <dbReference type="Pfam" id="PF14300"/>
    </source>
</evidence>
<reference evidence="2 3" key="1">
    <citation type="submission" date="2018-09" db="EMBL/GenBank/DDBJ databases">
        <title>YIM 75507 draft genome.</title>
        <authorList>
            <person name="Tang S."/>
            <person name="Feng Y."/>
        </authorList>
    </citation>
    <scope>NUCLEOTIDE SEQUENCE [LARGE SCALE GENOMIC DNA]</scope>
    <source>
        <strain evidence="2 3">YIM 75507</strain>
    </source>
</reference>